<keyword evidence="18" id="KW-0676">Redox-active center</keyword>
<dbReference type="GO" id="GO:0005886">
    <property type="term" value="C:plasma membrane"/>
    <property type="evidence" value="ECO:0007669"/>
    <property type="project" value="TreeGrafter"/>
</dbReference>
<dbReference type="Pfam" id="PF01180">
    <property type="entry name" value="DHO_dh"/>
    <property type="match status" value="1"/>
</dbReference>
<keyword evidence="9" id="KW-0285">Flavoprotein</keyword>
<dbReference type="GO" id="GO:0006207">
    <property type="term" value="P:'de novo' pyrimidine nucleobase biosynthetic process"/>
    <property type="evidence" value="ECO:0007669"/>
    <property type="project" value="UniProtKB-UniRule"/>
</dbReference>
<dbReference type="SMART" id="SM00756">
    <property type="entry name" value="VKc"/>
    <property type="match status" value="1"/>
</dbReference>
<evidence type="ECO:0000256" key="7">
    <source>
        <dbReference type="ARBA" id="ARBA00012791"/>
    </source>
</evidence>
<evidence type="ECO:0000256" key="4">
    <source>
        <dbReference type="ARBA" id="ARBA00005161"/>
    </source>
</evidence>
<dbReference type="SUPFAM" id="SSF51395">
    <property type="entry name" value="FMN-linked oxidoreductases"/>
    <property type="match status" value="1"/>
</dbReference>
<feature type="transmembrane region" description="Helical" evidence="21">
    <location>
        <begin position="116"/>
        <end position="141"/>
    </location>
</feature>
<dbReference type="PROSITE" id="PS00912">
    <property type="entry name" value="DHODEHASE_2"/>
    <property type="match status" value="1"/>
</dbReference>
<evidence type="ECO:0000256" key="13">
    <source>
        <dbReference type="ARBA" id="ARBA00022975"/>
    </source>
</evidence>
<evidence type="ECO:0000256" key="18">
    <source>
        <dbReference type="ARBA" id="ARBA00023284"/>
    </source>
</evidence>
<dbReference type="GO" id="GO:0048038">
    <property type="term" value="F:quinone binding"/>
    <property type="evidence" value="ECO:0007669"/>
    <property type="project" value="UniProtKB-KW"/>
</dbReference>
<dbReference type="GO" id="GO:0005737">
    <property type="term" value="C:cytoplasm"/>
    <property type="evidence" value="ECO:0007669"/>
    <property type="project" value="InterPro"/>
</dbReference>
<keyword evidence="12" id="KW-0874">Quinone</keyword>
<sequence length="526" mass="57994">MGEKKSLWHFVLLGLALLGLLDSGYLTFEHYQPVSSVVCLGGIWSDCGRVLRSSYATILGVPLAVLGFVYYSVLVSAGIGLVFGKNKSLNKYLFIILTGVGFVFSLYFVYLQLVVIGKMCIYCMASGFISSFLFLLSLLIFEKERKILFLKLTHFMYLFVVRRILFLFKSDSVHEGMVSFCQFIGRVGLGGVLGFFLKYEDIGLCQKIKGVDFINPIGLAAGFDYEGKLTRVLTDVGFGFQTVGTVTNMAYEGNPPPRLGRLPKSRSLLVNKGFKSSGVGSVIEKLAKTRSVGVFGVSVGRSNSAKLKTQKQSISDIVTSFKKLEKAKLDFLYYELNISCPNLIYGGNITFYVPEKLDELLSAVGRLNLTRPVFVKMPITESDRDTLAMVKVIRKHNIAGVVIGNLWKDRKSVVFDRGEIEKAGLGNFSGLPTQERSNELIELVYKNYGKKLVVIGCGGVFNAKDAYEKIRRGASLVQMVTGLVYEGPQLAAEINAGLVDLLEKDGFTKITEAVGSIVSFQKKEKA</sequence>
<dbReference type="NCBIfam" id="TIGR01036">
    <property type="entry name" value="pyrD_sub2"/>
    <property type="match status" value="1"/>
</dbReference>
<evidence type="ECO:0000256" key="16">
    <source>
        <dbReference type="ARBA" id="ARBA00023136"/>
    </source>
</evidence>
<dbReference type="InterPro" id="IPR038354">
    <property type="entry name" value="VKOR_sf"/>
</dbReference>
<evidence type="ECO:0000256" key="15">
    <source>
        <dbReference type="ARBA" id="ARBA00023002"/>
    </source>
</evidence>
<comment type="similarity">
    <text evidence="5">Belongs to the dihydroorotate dehydrogenase family. Type 2 subfamily.</text>
</comment>
<evidence type="ECO:0000256" key="1">
    <source>
        <dbReference type="ARBA" id="ARBA00001917"/>
    </source>
</evidence>
<evidence type="ECO:0000256" key="9">
    <source>
        <dbReference type="ARBA" id="ARBA00022630"/>
    </source>
</evidence>
<evidence type="ECO:0000256" key="3">
    <source>
        <dbReference type="ARBA" id="ARBA00004141"/>
    </source>
</evidence>
<dbReference type="UniPathway" id="UPA00070">
    <property type="reaction ID" value="UER00946"/>
</dbReference>
<feature type="transmembrane region" description="Helical" evidence="21">
    <location>
        <begin position="148"/>
        <end position="165"/>
    </location>
</feature>
<dbReference type="Proteomes" id="UP000178999">
    <property type="component" value="Unassembled WGS sequence"/>
</dbReference>
<name>A0A1F8CUK3_9BACT</name>
<evidence type="ECO:0000313" key="23">
    <source>
        <dbReference type="EMBL" id="OGM79961.1"/>
    </source>
</evidence>
<gene>
    <name evidence="23" type="ORF">A2382_04715</name>
</gene>
<evidence type="ECO:0000256" key="6">
    <source>
        <dbReference type="ARBA" id="ARBA00006214"/>
    </source>
</evidence>
<evidence type="ECO:0000256" key="2">
    <source>
        <dbReference type="ARBA" id="ARBA00003125"/>
    </source>
</evidence>
<dbReference type="InterPro" id="IPR050074">
    <property type="entry name" value="DHO_dehydrogenase"/>
</dbReference>
<dbReference type="AlphaFoldDB" id="A0A1F8CUK3"/>
<evidence type="ECO:0000256" key="8">
    <source>
        <dbReference type="ARBA" id="ARBA00018366"/>
    </source>
</evidence>
<feature type="domain" description="Vitamin K epoxide reductase" evidence="22">
    <location>
        <begin position="5"/>
        <end position="141"/>
    </location>
</feature>
<proteinExistence type="inferred from homology"/>
<keyword evidence="10" id="KW-0288">FMN</keyword>
<evidence type="ECO:0000256" key="11">
    <source>
        <dbReference type="ARBA" id="ARBA00022692"/>
    </source>
</evidence>
<dbReference type="GO" id="GO:0106430">
    <property type="term" value="F:dihydroorotate dehydrogenase (quinone) activity"/>
    <property type="evidence" value="ECO:0007669"/>
    <property type="project" value="UniProtKB-EC"/>
</dbReference>
<evidence type="ECO:0000256" key="5">
    <source>
        <dbReference type="ARBA" id="ARBA00005359"/>
    </source>
</evidence>
<comment type="catalytic activity">
    <reaction evidence="19">
        <text>(S)-dihydroorotate + a quinone = orotate + a quinol</text>
        <dbReference type="Rhea" id="RHEA:30187"/>
        <dbReference type="ChEBI" id="CHEBI:24646"/>
        <dbReference type="ChEBI" id="CHEBI:30839"/>
        <dbReference type="ChEBI" id="CHEBI:30864"/>
        <dbReference type="ChEBI" id="CHEBI:132124"/>
        <dbReference type="EC" id="1.3.5.2"/>
    </reaction>
</comment>
<dbReference type="InterPro" id="IPR044698">
    <property type="entry name" value="VKOR/LTO1"/>
</dbReference>
<organism evidence="23 24">
    <name type="scientific">Candidatus Woesebacteria bacterium RIFOXYB1_FULL_38_16</name>
    <dbReference type="NCBI Taxonomy" id="1802538"/>
    <lineage>
        <taxon>Bacteria</taxon>
        <taxon>Candidatus Woeseibacteriota</taxon>
    </lineage>
</organism>
<dbReference type="InterPro" id="IPR005720">
    <property type="entry name" value="Dihydroorotate_DH_cat"/>
</dbReference>
<evidence type="ECO:0000256" key="17">
    <source>
        <dbReference type="ARBA" id="ARBA00023157"/>
    </source>
</evidence>
<comment type="cofactor">
    <cofactor evidence="1">
        <name>FMN</name>
        <dbReference type="ChEBI" id="CHEBI:58210"/>
    </cofactor>
</comment>
<evidence type="ECO:0000256" key="19">
    <source>
        <dbReference type="ARBA" id="ARBA00048639"/>
    </source>
</evidence>
<comment type="caution">
    <text evidence="23">The sequence shown here is derived from an EMBL/GenBank/DDBJ whole genome shotgun (WGS) entry which is preliminary data.</text>
</comment>
<feature type="transmembrane region" description="Helical" evidence="21">
    <location>
        <begin position="55"/>
        <end position="83"/>
    </location>
</feature>
<dbReference type="Gene3D" id="1.20.1440.130">
    <property type="entry name" value="VKOR domain"/>
    <property type="match status" value="1"/>
</dbReference>
<comment type="pathway">
    <text evidence="4">Pyrimidine metabolism; UMP biosynthesis via de novo pathway; orotate from (S)-dihydroorotate (quinone route): step 1/1.</text>
</comment>
<dbReference type="Gene3D" id="3.20.20.70">
    <property type="entry name" value="Aldolase class I"/>
    <property type="match status" value="1"/>
</dbReference>
<dbReference type="EC" id="1.3.5.2" evidence="7 20"/>
<dbReference type="InterPro" id="IPR013785">
    <property type="entry name" value="Aldolase_TIM"/>
</dbReference>
<evidence type="ECO:0000256" key="10">
    <source>
        <dbReference type="ARBA" id="ARBA00022643"/>
    </source>
</evidence>
<keyword evidence="14 21" id="KW-1133">Transmembrane helix</keyword>
<evidence type="ECO:0000256" key="14">
    <source>
        <dbReference type="ARBA" id="ARBA00022989"/>
    </source>
</evidence>
<evidence type="ECO:0000256" key="20">
    <source>
        <dbReference type="NCBIfam" id="TIGR01036"/>
    </source>
</evidence>
<comment type="subcellular location">
    <subcellularLocation>
        <location evidence="3">Membrane</location>
        <topology evidence="3">Multi-pass membrane protein</topology>
    </subcellularLocation>
</comment>
<dbReference type="PANTHER" id="PTHR48109:SF4">
    <property type="entry name" value="DIHYDROOROTATE DEHYDROGENASE (QUINONE), MITOCHONDRIAL"/>
    <property type="match status" value="1"/>
</dbReference>
<dbReference type="GO" id="GO:0044205">
    <property type="term" value="P:'de novo' UMP biosynthetic process"/>
    <property type="evidence" value="ECO:0007669"/>
    <property type="project" value="UniProtKB-UniPathway"/>
</dbReference>
<dbReference type="STRING" id="1802538.A2382_04715"/>
<keyword evidence="13" id="KW-0665">Pyrimidine biosynthesis</keyword>
<dbReference type="InterPro" id="IPR001295">
    <property type="entry name" value="Dihydroorotate_DH_CS"/>
</dbReference>
<dbReference type="Pfam" id="PF07884">
    <property type="entry name" value="VKOR"/>
    <property type="match status" value="1"/>
</dbReference>
<dbReference type="EMBL" id="MGHY01000005">
    <property type="protein sequence ID" value="OGM79961.1"/>
    <property type="molecule type" value="Genomic_DNA"/>
</dbReference>
<keyword evidence="11 21" id="KW-0812">Transmembrane</keyword>
<keyword evidence="15" id="KW-0560">Oxidoreductase</keyword>
<reference evidence="23 24" key="1">
    <citation type="journal article" date="2016" name="Nat. Commun.">
        <title>Thousands of microbial genomes shed light on interconnected biogeochemical processes in an aquifer system.</title>
        <authorList>
            <person name="Anantharaman K."/>
            <person name="Brown C.T."/>
            <person name="Hug L.A."/>
            <person name="Sharon I."/>
            <person name="Castelle C.J."/>
            <person name="Probst A.J."/>
            <person name="Thomas B.C."/>
            <person name="Singh A."/>
            <person name="Wilkins M.J."/>
            <person name="Karaoz U."/>
            <person name="Brodie E.L."/>
            <person name="Williams K.H."/>
            <person name="Hubbard S.S."/>
            <person name="Banfield J.F."/>
        </authorList>
    </citation>
    <scope>NUCLEOTIDE SEQUENCE [LARGE SCALE GENOMIC DNA]</scope>
</reference>
<keyword evidence="17" id="KW-1015">Disulfide bond</keyword>
<comment type="similarity">
    <text evidence="6">Belongs to the VKOR family.</text>
</comment>
<protein>
    <recommendedName>
        <fullName evidence="8 20">Dihydroorotate dehydrogenase (quinone)</fullName>
        <ecNumber evidence="7 20">1.3.5.2</ecNumber>
    </recommendedName>
</protein>
<dbReference type="InterPro" id="IPR012932">
    <property type="entry name" value="VKOR"/>
</dbReference>
<feature type="transmembrane region" description="Helical" evidence="21">
    <location>
        <begin position="92"/>
        <end position="110"/>
    </location>
</feature>
<dbReference type="PANTHER" id="PTHR48109">
    <property type="entry name" value="DIHYDROOROTATE DEHYDROGENASE (QUINONE), MITOCHONDRIAL-RELATED"/>
    <property type="match status" value="1"/>
</dbReference>
<evidence type="ECO:0000313" key="24">
    <source>
        <dbReference type="Proteomes" id="UP000178999"/>
    </source>
</evidence>
<evidence type="ECO:0000256" key="21">
    <source>
        <dbReference type="SAM" id="Phobius"/>
    </source>
</evidence>
<dbReference type="CDD" id="cd12916">
    <property type="entry name" value="VKOR_1"/>
    <property type="match status" value="1"/>
</dbReference>
<comment type="function">
    <text evidence="2">Catalyzes the conversion of dihydroorotate to orotate with quinone as electron acceptor.</text>
</comment>
<accession>A0A1F8CUK3</accession>
<dbReference type="InterPro" id="IPR005719">
    <property type="entry name" value="Dihydroorotate_DH_2"/>
</dbReference>
<evidence type="ECO:0000256" key="12">
    <source>
        <dbReference type="ARBA" id="ARBA00022719"/>
    </source>
</evidence>
<evidence type="ECO:0000259" key="22">
    <source>
        <dbReference type="SMART" id="SM00756"/>
    </source>
</evidence>
<dbReference type="CDD" id="cd04738">
    <property type="entry name" value="DHOD_2_like"/>
    <property type="match status" value="1"/>
</dbReference>
<keyword evidence="16 21" id="KW-0472">Membrane</keyword>